<keyword evidence="4" id="KW-0012">Acyltransferase</keyword>
<dbReference type="Gene3D" id="1.10.1200.10">
    <property type="entry name" value="ACP-like"/>
    <property type="match status" value="2"/>
</dbReference>
<dbReference type="InterPro" id="IPR009081">
    <property type="entry name" value="PP-bd_ACP"/>
</dbReference>
<keyword evidence="2" id="KW-0597">Phosphoprotein</keyword>
<protein>
    <submittedName>
        <fullName evidence="10">Acyl transferase domain-containing protein</fullName>
    </submittedName>
</protein>
<sequence>MSDQIRTLLKRVSAELFETREQLKEARDGRHEPIAIVGAACRFPGGVTSPEELWELVAEGRDAVGGFPEDRGWNLEKLFHPDPAHSGTSTTRHGAFLSDIAGFDAEFFGISPREALATDPQQRLLLETSWEAFERARIDVSGLRGSRTGVFAGVNGQDYAARLPSVPASVEGHLALGTAASVTSGRLSYWYGFEGPAVTVDTACSSSLVALHLAVRSLRDGESDFALVSGSTVMSSPVNFVEFSRQRGLSPDGRCKAFAEGADGTGWAEGVAVVLVQRLSDALRDGRRILGVVRGTAVNQDGASNGLTAPNGPAQRRVIRDALADARLTPDDIDVIEAHGTGTALGDPIEAEALIGAYAPGRARPLWLGSVKSNIGHTQAAAGLAGLLKLLGAFAHRTLPATLHITEPTRLIDWSATPLTLLTAPVPWPETDAPSRAAVSAFGVSGTNAHVILEQPPAALSSNPAEPHPRADGAGVRSASRPQEPAKETPRPAPGSTGEEVRPTDPSGAAPSEGRVPGSGPDRLEGAPGLPGAGETSSGASDFAERRAVAWPLSARTPGAIEAVAGRLARRAEGIGAAGAKDVGLSLAVTRAALPERAVVVAPPGGLRAALEGLAGGDPGVNVVRGRAEGAGLAFLFTGQGSQRAGMGRDLHGRFPVFAAAFDAAVGELDRNLVGFAPRPVRDVVFEGGPLLDETLYAQTGLFAVETALYALFEAWGVRPGLLAGHSIGEVSAAYAAGVWTLPDAARLVAARARLMQGLPRGGAMVAVEAAEEEVVPLLAGREGEVAIAAVNAARSVVLSGVEGPVLEVAERLAAEGRRTRRLRVSHAFHSPLLDPMLAEFGDVAADLSYTLPTVPVFSGVTGREADALTDPAYWVRQVRDAVRFHDVLGGLAKAGAASFVELGPDGVLSALAAQAVEGAAIPALRRDRDEEETVLLALGHVHAHGGAVAWERLFPEAKTVDLPVYPFQRRRFWLEADASGDASAFGLEPTGHPLLPAAGDLPGQDGTVLTGRISTAAHPWLADHVVQGAVVVPGTAFVEFALRAGAAAGTPVVAELVIEAPLVLPPGATADLRVVLAEPDGHGGRALTVHARVGAEWTRHAHGRLAPEEPAPAPEGVAAPEGAALAATPEEIYDALARTGLDYGPAFQGVTEVRRDGPALVAEVSLGDAERHSAGSFGLHPALLDAALHPAAHAADVPEGHSLLPYAWYGVRLHAPGAADLRVRLDPRAEHEFTIRAASPEGAPVLTVDALRARPVPLGGLAAAPRSLYRVTWAKAPEAPADPLSVDVLPAFPDPADDPVRATRALTAQVLAALQAHPDDAPALAVITPDPRHDPAASAVWGLVRAAQAERPGRYLLAAPTTPKPEPTGLETSPGPATESSAFVHGDLAAAHGAGPSRTPEPEFGPIGPGVRFGGLPEGVLRAFGAGETQVLFGEDGVVVPRLERAAAPVGEAREVDPEGLVLVTGGTGGLGAEVARHLVTARGVRRLLLAGRRGAGAPGALALVAELNGLGAEVEVVAVDVSDRAALAAVLEGREPSAVYHLAGVVDDGALGSLTAERVAGVLAAKADAAWHLHELTLDRELDAFVLFSSVAGVLGSAGQGGYAAANGFLDGLAALRTSQGLPAQSLAWGLWEGESGITAHLTAADLARAARRGVRALPVAEGLALLDAARRDGAPLLVPAALDLTAEDPGPLLRGLARPRRRAAAPRADAAAPTGEALLDLVRAQAAAVLGDPSGAVPADRAFTDLGLDSLTSVELRDRLSAALGRRLPATLTFDHPTPAALAAALDAEARPVGKEARRAAAPDEPIAIIGMACRLPGGVASPEELWDLVAEGRDAVTGFPDNRGWDLEGLYDPDPDVPGKSTVRHGGFLHDAGEFDAPFFGISPREALATDPQQRLLLETSWEAFERAGIDPSGLRGSRTGVFAGVMYHDYTPRIGEAPAALEGYLANGSAGSVASGRISYSFGFEGPAVTVDTACSSSLVALHLAAQSLRSGESDLALAGGVAIMSSPAVFVEFSRQRGLSPDGRCKAYADAADGTGWAEGVAVLLVERLSDAVRNGHRVLAVVRGTAVNQDGASNGLTAPNGPAQQRVIRRALDAAGLGPADVDAVEGHGTGTRLGDPIEAQAVLATYGGERAHPLLLGSLKSNIGHTQAAAGAAGVIKMVGALARGVLPKTLHVDSPTGQVDWDSGAVELLTEQRAWPETGRPRRAAVSAFGVSGTNAHVILEQAPAEPEPEPGADDPGAPWPVSGRTPAALAAQAAALSALDGSVKTVDVGASLVRGRSAFDERAVVLADHRTALAALAEGTTPAQAVRGKADLSGKTVFVFPGQGPQWAGMGAELLDSSPVFAAKIAEAARALAPHTDFDLEAVLRTGDGLDRVEVVQPALWAVNVALADVWRAQGVVPAAVVGHSQGEIAAAVVAGALSLEDGARVVALRSRALRALAGTGGMAALETTREEAEERIAGRDAAVAAVNAPRATVLAGSRADLEAIVAEVTASGRRARLIDVDYASHSPHVAAIESDVLAALAGVRPAPSEIPILSTVTADWIDTTALDASYWFANLRSEVRFADAVRVLAEAGHDAFVEVSPHPVTVSALQETLEDAGRPEAVAAGTLRRGEGGTGRFLRSAAELWVRGVPVDWRPALDGGVDTPLPTYRFQRARYWLEQDHTGGGTVRADLPAEPAPQSSPHAFAGLAGEDLDEALTRLVRAESAAVLGLAGPAEVEEGRAYRDVGLDSLAAVDLRNRLGAATGLRLPATLVFDHPTPRDITAFLRAELGGQGGGVAFPSLDASVAYLEEAFAALDAADPGRAGLVARLRALLDGGRRDAGEVDLDTATDDELFELMDNL</sequence>
<dbReference type="CDD" id="cd00833">
    <property type="entry name" value="PKS"/>
    <property type="match status" value="2"/>
</dbReference>
<dbReference type="PANTHER" id="PTHR43775">
    <property type="entry name" value="FATTY ACID SYNTHASE"/>
    <property type="match status" value="1"/>
</dbReference>
<dbReference type="InterPro" id="IPR020806">
    <property type="entry name" value="PKS_PP-bd"/>
</dbReference>
<dbReference type="Pfam" id="PF16197">
    <property type="entry name" value="KAsynt_C_assoc"/>
    <property type="match status" value="2"/>
</dbReference>
<dbReference type="SMART" id="SM00823">
    <property type="entry name" value="PKS_PP"/>
    <property type="match status" value="2"/>
</dbReference>
<dbReference type="RefSeq" id="WP_123664360.1">
    <property type="nucleotide sequence ID" value="NZ_RJKE01000001.1"/>
</dbReference>
<proteinExistence type="predicted"/>
<dbReference type="FunFam" id="3.40.47.10:FF:000019">
    <property type="entry name" value="Polyketide synthase type I"/>
    <property type="match status" value="2"/>
</dbReference>
<dbReference type="Pfam" id="PF21089">
    <property type="entry name" value="PKS_DH_N"/>
    <property type="match status" value="1"/>
</dbReference>
<dbReference type="InterPro" id="IPR014043">
    <property type="entry name" value="Acyl_transferase_dom"/>
</dbReference>
<dbReference type="InterPro" id="IPR036736">
    <property type="entry name" value="ACP-like_sf"/>
</dbReference>
<evidence type="ECO:0000259" key="8">
    <source>
        <dbReference type="PROSITE" id="PS52004"/>
    </source>
</evidence>
<dbReference type="InterPro" id="IPR042104">
    <property type="entry name" value="PKS_dehydratase_sf"/>
</dbReference>
<evidence type="ECO:0000256" key="5">
    <source>
        <dbReference type="PROSITE-ProRule" id="PRU01363"/>
    </source>
</evidence>
<dbReference type="InterPro" id="IPR049552">
    <property type="entry name" value="PKS_DH_N"/>
</dbReference>
<dbReference type="Gene3D" id="3.30.70.3290">
    <property type="match status" value="3"/>
</dbReference>
<dbReference type="InterPro" id="IPR057326">
    <property type="entry name" value="KR_dom"/>
</dbReference>
<dbReference type="Pfam" id="PF14765">
    <property type="entry name" value="PS-DH"/>
    <property type="match status" value="1"/>
</dbReference>
<dbReference type="InterPro" id="IPR006162">
    <property type="entry name" value="Ppantetheine_attach_site"/>
</dbReference>
<evidence type="ECO:0000313" key="10">
    <source>
        <dbReference type="EMBL" id="ROO84788.1"/>
    </source>
</evidence>
<dbReference type="InterPro" id="IPR014031">
    <property type="entry name" value="Ketoacyl_synth_C"/>
</dbReference>
<organism evidence="10 11">
    <name type="scientific">Actinocorallia herbida</name>
    <dbReference type="NCBI Taxonomy" id="58109"/>
    <lineage>
        <taxon>Bacteria</taxon>
        <taxon>Bacillati</taxon>
        <taxon>Actinomycetota</taxon>
        <taxon>Actinomycetes</taxon>
        <taxon>Streptosporangiales</taxon>
        <taxon>Thermomonosporaceae</taxon>
        <taxon>Actinocorallia</taxon>
    </lineage>
</organism>
<dbReference type="Pfam" id="PF08659">
    <property type="entry name" value="KR"/>
    <property type="match status" value="1"/>
</dbReference>
<dbReference type="EMBL" id="RJKE01000001">
    <property type="protein sequence ID" value="ROO84788.1"/>
    <property type="molecule type" value="Genomic_DNA"/>
</dbReference>
<keyword evidence="11" id="KW-1185">Reference proteome</keyword>
<dbReference type="InterPro" id="IPR018201">
    <property type="entry name" value="Ketoacyl_synth_AS"/>
</dbReference>
<dbReference type="InterPro" id="IPR001227">
    <property type="entry name" value="Ac_transferase_dom_sf"/>
</dbReference>
<dbReference type="SUPFAM" id="SSF51735">
    <property type="entry name" value="NAD(P)-binding Rossmann-fold domains"/>
    <property type="match status" value="2"/>
</dbReference>
<reference evidence="10 11" key="1">
    <citation type="submission" date="2018-11" db="EMBL/GenBank/DDBJ databases">
        <title>Sequencing the genomes of 1000 actinobacteria strains.</title>
        <authorList>
            <person name="Klenk H.-P."/>
        </authorList>
    </citation>
    <scope>NUCLEOTIDE SEQUENCE [LARGE SCALE GENOMIC DNA]</scope>
    <source>
        <strain evidence="10 11">DSM 44254</strain>
    </source>
</reference>
<gene>
    <name evidence="10" type="ORF">EDD29_2317</name>
</gene>
<dbReference type="PROSITE" id="PS00606">
    <property type="entry name" value="KS3_1"/>
    <property type="match status" value="2"/>
</dbReference>
<feature type="domain" description="Ketosynthase family 3 (KS3)" evidence="8">
    <location>
        <begin position="1807"/>
        <end position="2231"/>
    </location>
</feature>
<name>A0A3N1CVQ6_9ACTN</name>
<dbReference type="OrthoDB" id="4537517at2"/>
<dbReference type="InterPro" id="IPR014030">
    <property type="entry name" value="Ketoacyl_synth_N"/>
</dbReference>
<dbReference type="SUPFAM" id="SSF52151">
    <property type="entry name" value="FabD/lysophospholipase-like"/>
    <property type="match status" value="2"/>
</dbReference>
<dbReference type="GO" id="GO:0031177">
    <property type="term" value="F:phosphopantetheine binding"/>
    <property type="evidence" value="ECO:0007669"/>
    <property type="project" value="InterPro"/>
</dbReference>
<evidence type="ECO:0000259" key="7">
    <source>
        <dbReference type="PROSITE" id="PS50075"/>
    </source>
</evidence>
<dbReference type="SUPFAM" id="SSF53901">
    <property type="entry name" value="Thiolase-like"/>
    <property type="match status" value="2"/>
</dbReference>
<evidence type="ECO:0000256" key="6">
    <source>
        <dbReference type="SAM" id="MobiDB-lite"/>
    </source>
</evidence>
<dbReference type="SMART" id="SM00822">
    <property type="entry name" value="PKS_KR"/>
    <property type="match status" value="1"/>
</dbReference>
<evidence type="ECO:0000256" key="1">
    <source>
        <dbReference type="ARBA" id="ARBA00022450"/>
    </source>
</evidence>
<dbReference type="InterPro" id="IPR049551">
    <property type="entry name" value="PKS_DH_C"/>
</dbReference>
<dbReference type="InterPro" id="IPR016035">
    <property type="entry name" value="Acyl_Trfase/lysoPLipase"/>
</dbReference>
<dbReference type="SMART" id="SM01294">
    <property type="entry name" value="PKS_PP_betabranch"/>
    <property type="match status" value="2"/>
</dbReference>
<dbReference type="PROSITE" id="PS50075">
    <property type="entry name" value="CARRIER"/>
    <property type="match status" value="2"/>
</dbReference>
<evidence type="ECO:0000256" key="2">
    <source>
        <dbReference type="ARBA" id="ARBA00022553"/>
    </source>
</evidence>
<dbReference type="InterPro" id="IPR016036">
    <property type="entry name" value="Malonyl_transacylase_ACP-bd"/>
</dbReference>
<feature type="domain" description="Carrier" evidence="7">
    <location>
        <begin position="1716"/>
        <end position="1793"/>
    </location>
</feature>
<dbReference type="InterPro" id="IPR049900">
    <property type="entry name" value="PKS_mFAS_DH"/>
</dbReference>
<dbReference type="PANTHER" id="PTHR43775:SF51">
    <property type="entry name" value="INACTIVE PHENOLPHTHIOCEROL SYNTHESIS POLYKETIDE SYNTHASE TYPE I PKS1-RELATED"/>
    <property type="match status" value="1"/>
</dbReference>
<evidence type="ECO:0000313" key="11">
    <source>
        <dbReference type="Proteomes" id="UP000272400"/>
    </source>
</evidence>
<dbReference type="PROSITE" id="PS52019">
    <property type="entry name" value="PKS_MFAS_DH"/>
    <property type="match status" value="1"/>
</dbReference>
<dbReference type="InterPro" id="IPR050091">
    <property type="entry name" value="PKS_NRPS_Biosynth_Enz"/>
</dbReference>
<evidence type="ECO:0000259" key="9">
    <source>
        <dbReference type="PROSITE" id="PS52019"/>
    </source>
</evidence>
<keyword evidence="1" id="KW-0596">Phosphopantetheine</keyword>
<feature type="domain" description="Carrier" evidence="7">
    <location>
        <begin position="2705"/>
        <end position="2780"/>
    </location>
</feature>
<dbReference type="Gene3D" id="3.10.129.110">
    <property type="entry name" value="Polyketide synthase dehydratase"/>
    <property type="match status" value="1"/>
</dbReference>
<dbReference type="InterPro" id="IPR036291">
    <property type="entry name" value="NAD(P)-bd_dom_sf"/>
</dbReference>
<feature type="active site" description="Proton donor; for dehydratase activity" evidence="5">
    <location>
        <position position="1186"/>
    </location>
</feature>
<dbReference type="Pfam" id="PF00109">
    <property type="entry name" value="ketoacyl-synt"/>
    <property type="match status" value="2"/>
</dbReference>
<dbReference type="InterPro" id="IPR020807">
    <property type="entry name" value="PKS_DH"/>
</dbReference>
<dbReference type="CDD" id="cd08956">
    <property type="entry name" value="KR_3_FAS_SDR_x"/>
    <property type="match status" value="1"/>
</dbReference>
<dbReference type="Gene3D" id="3.40.47.10">
    <property type="match status" value="2"/>
</dbReference>
<feature type="active site" description="Proton acceptor; for dehydratase activity" evidence="5">
    <location>
        <position position="1025"/>
    </location>
</feature>
<dbReference type="Proteomes" id="UP000272400">
    <property type="component" value="Unassembled WGS sequence"/>
</dbReference>
<feature type="region of interest" description="Disordered" evidence="6">
    <location>
        <begin position="1358"/>
        <end position="1382"/>
    </location>
</feature>
<dbReference type="InterPro" id="IPR032821">
    <property type="entry name" value="PKS_assoc"/>
</dbReference>
<dbReference type="InterPro" id="IPR013968">
    <property type="entry name" value="PKS_KR"/>
</dbReference>
<dbReference type="SUPFAM" id="SSF55048">
    <property type="entry name" value="Probable ACP-binding domain of malonyl-CoA ACP transacylase"/>
    <property type="match status" value="2"/>
</dbReference>
<accession>A0A3N1CVQ6</accession>
<dbReference type="SMART" id="SM00827">
    <property type="entry name" value="PKS_AT"/>
    <property type="match status" value="2"/>
</dbReference>
<dbReference type="Pfam" id="PF02801">
    <property type="entry name" value="Ketoacyl-synt_C"/>
    <property type="match status" value="2"/>
</dbReference>
<dbReference type="GO" id="GO:0004312">
    <property type="term" value="F:fatty acid synthase activity"/>
    <property type="evidence" value="ECO:0007669"/>
    <property type="project" value="TreeGrafter"/>
</dbReference>
<dbReference type="Pfam" id="PF00550">
    <property type="entry name" value="PP-binding"/>
    <property type="match status" value="2"/>
</dbReference>
<dbReference type="SUPFAM" id="SSF47336">
    <property type="entry name" value="ACP-like"/>
    <property type="match status" value="2"/>
</dbReference>
<dbReference type="PROSITE" id="PS52004">
    <property type="entry name" value="KS3_2"/>
    <property type="match status" value="2"/>
</dbReference>
<dbReference type="FunFam" id="3.40.366.10:FF:000002">
    <property type="entry name" value="Probable polyketide synthase 2"/>
    <property type="match status" value="1"/>
</dbReference>
<comment type="caution">
    <text evidence="10">The sequence shown here is derived from an EMBL/GenBank/DDBJ whole genome shotgun (WGS) entry which is preliminary data.</text>
</comment>
<feature type="region of interest" description="C-terminal hotdog fold" evidence="5">
    <location>
        <begin position="1125"/>
        <end position="1263"/>
    </location>
</feature>
<dbReference type="Pfam" id="PF00698">
    <property type="entry name" value="Acyl_transf_1"/>
    <property type="match status" value="2"/>
</dbReference>
<dbReference type="Gene3D" id="3.40.50.720">
    <property type="entry name" value="NAD(P)-binding Rossmann-like Domain"/>
    <property type="match status" value="1"/>
</dbReference>
<feature type="region of interest" description="N-terminal hotdog fold" evidence="5">
    <location>
        <begin position="993"/>
        <end position="1113"/>
    </location>
</feature>
<evidence type="ECO:0000256" key="4">
    <source>
        <dbReference type="ARBA" id="ARBA00023315"/>
    </source>
</evidence>
<dbReference type="Gene3D" id="3.40.366.10">
    <property type="entry name" value="Malonyl-Coenzyme A Acyl Carrier Protein, domain 2"/>
    <property type="match status" value="2"/>
</dbReference>
<dbReference type="GO" id="GO:0006633">
    <property type="term" value="P:fatty acid biosynthetic process"/>
    <property type="evidence" value="ECO:0007669"/>
    <property type="project" value="InterPro"/>
</dbReference>
<dbReference type="GO" id="GO:0004315">
    <property type="term" value="F:3-oxoacyl-[acyl-carrier-protein] synthase activity"/>
    <property type="evidence" value="ECO:0007669"/>
    <property type="project" value="InterPro"/>
</dbReference>
<evidence type="ECO:0000256" key="3">
    <source>
        <dbReference type="ARBA" id="ARBA00022679"/>
    </source>
</evidence>
<feature type="domain" description="PKS/mFAS DH" evidence="9">
    <location>
        <begin position="993"/>
        <end position="1263"/>
    </location>
</feature>
<keyword evidence="3 10" id="KW-0808">Transferase</keyword>
<dbReference type="PROSITE" id="PS00012">
    <property type="entry name" value="PHOSPHOPANTETHEINE"/>
    <property type="match status" value="2"/>
</dbReference>
<dbReference type="SMART" id="SM00825">
    <property type="entry name" value="PKS_KS"/>
    <property type="match status" value="2"/>
</dbReference>
<feature type="domain" description="Ketosynthase family 3 (KS3)" evidence="8">
    <location>
        <begin position="31"/>
        <end position="455"/>
    </location>
</feature>
<dbReference type="InterPro" id="IPR020841">
    <property type="entry name" value="PKS_Beta-ketoAc_synthase_dom"/>
</dbReference>
<dbReference type="SMART" id="SM00826">
    <property type="entry name" value="PKS_DH"/>
    <property type="match status" value="1"/>
</dbReference>
<feature type="region of interest" description="Disordered" evidence="6">
    <location>
        <begin position="459"/>
        <end position="541"/>
    </location>
</feature>
<dbReference type="InterPro" id="IPR016039">
    <property type="entry name" value="Thiolase-like"/>
</dbReference>